<evidence type="ECO:0000256" key="1">
    <source>
        <dbReference type="SAM" id="Phobius"/>
    </source>
</evidence>
<dbReference type="OrthoDB" id="7060883at2"/>
<keyword evidence="3" id="KW-1185">Reference proteome</keyword>
<evidence type="ECO:0000313" key="2">
    <source>
        <dbReference type="EMBL" id="SDT94547.1"/>
    </source>
</evidence>
<keyword evidence="1" id="KW-0812">Transmembrane</keyword>
<gene>
    <name evidence="2" type="ORF">SAMN05216296_0788</name>
</gene>
<keyword evidence="1" id="KW-1133">Transmembrane helix</keyword>
<keyword evidence="1" id="KW-0472">Membrane</keyword>
<dbReference type="RefSeq" id="WP_090193188.1">
    <property type="nucleotide sequence ID" value="NZ_LT629785.1"/>
</dbReference>
<reference evidence="3" key="1">
    <citation type="submission" date="2016-10" db="EMBL/GenBank/DDBJ databases">
        <authorList>
            <person name="Varghese N."/>
            <person name="Submissions S."/>
        </authorList>
    </citation>
    <scope>NUCLEOTIDE SEQUENCE [LARGE SCALE GENOMIC DNA]</scope>
    <source>
        <strain evidence="3">DSM 17875</strain>
    </source>
</reference>
<evidence type="ECO:0000313" key="3">
    <source>
        <dbReference type="Proteomes" id="UP000243232"/>
    </source>
</evidence>
<dbReference type="EMBL" id="LT629785">
    <property type="protein sequence ID" value="SDT94547.1"/>
    <property type="molecule type" value="Genomic_DNA"/>
</dbReference>
<sequence length="141" mass="16040">MKNENRALGFAPLILPFAFSFFAYFADIPGFNMDQGLLKFIGLFLAIALVGLPVAYIYEFFIGFRFYQLIKKKQRVNIFTLTLGGVLIADIPMFLIWPLAGSEGTISFASTVQLFSFVGFMIGLNFWVLLNYERLRGLLKR</sequence>
<protein>
    <submittedName>
        <fullName evidence="2">Uncharacterized protein</fullName>
    </submittedName>
</protein>
<feature type="transmembrane region" description="Helical" evidence="1">
    <location>
        <begin position="78"/>
        <end position="100"/>
    </location>
</feature>
<feature type="transmembrane region" description="Helical" evidence="1">
    <location>
        <begin position="7"/>
        <end position="25"/>
    </location>
</feature>
<proteinExistence type="predicted"/>
<organism evidence="2 3">
    <name type="scientific">Pseudomonas pohangensis</name>
    <dbReference type="NCBI Taxonomy" id="364197"/>
    <lineage>
        <taxon>Bacteria</taxon>
        <taxon>Pseudomonadati</taxon>
        <taxon>Pseudomonadota</taxon>
        <taxon>Gammaproteobacteria</taxon>
        <taxon>Pseudomonadales</taxon>
        <taxon>Pseudomonadaceae</taxon>
        <taxon>Pseudomonas</taxon>
    </lineage>
</organism>
<feature type="transmembrane region" description="Helical" evidence="1">
    <location>
        <begin position="112"/>
        <end position="132"/>
    </location>
</feature>
<dbReference type="AlphaFoldDB" id="A0A1H2EHE6"/>
<accession>A0A1H2EHE6</accession>
<dbReference type="Proteomes" id="UP000243232">
    <property type="component" value="Chromosome I"/>
</dbReference>
<feature type="transmembrane region" description="Helical" evidence="1">
    <location>
        <begin position="37"/>
        <end position="58"/>
    </location>
</feature>
<name>A0A1H2EHE6_9PSED</name>